<dbReference type="Gene3D" id="3.40.50.970">
    <property type="match status" value="2"/>
</dbReference>
<dbReference type="EMBL" id="CP034235">
    <property type="protein sequence ID" value="QGQ98229.1"/>
    <property type="molecule type" value="Genomic_DNA"/>
</dbReference>
<comment type="subunit">
    <text evidence="2 16">Homodimer.</text>
</comment>
<dbReference type="KEGG" id="ppsc:EHS13_26760"/>
<evidence type="ECO:0000256" key="6">
    <source>
        <dbReference type="ARBA" id="ARBA00022723"/>
    </source>
</evidence>
<name>A0A6B8RQF8_9BACL</name>
<keyword evidence="19" id="KW-1185">Reference proteome</keyword>
<feature type="binding site" evidence="12">
    <location>
        <position position="527"/>
    </location>
    <ligand>
        <name>substrate</name>
    </ligand>
</feature>
<dbReference type="Gene3D" id="3.40.50.920">
    <property type="match status" value="1"/>
</dbReference>
<feature type="binding site" evidence="13">
    <location>
        <position position="71"/>
    </location>
    <ligand>
        <name>thiamine diphosphate</name>
        <dbReference type="ChEBI" id="CHEBI:58937"/>
    </ligand>
</feature>
<evidence type="ECO:0000256" key="12">
    <source>
        <dbReference type="PIRSR" id="PIRSR605478-2"/>
    </source>
</evidence>
<evidence type="ECO:0000313" key="19">
    <source>
        <dbReference type="Proteomes" id="UP000426246"/>
    </source>
</evidence>
<dbReference type="Pfam" id="PF22613">
    <property type="entry name" value="Transketolase_C_1"/>
    <property type="match status" value="1"/>
</dbReference>
<keyword evidence="7 14" id="KW-0460">Magnesium</keyword>
<dbReference type="CDD" id="cd07033">
    <property type="entry name" value="TPP_PYR_DXS_TK_like"/>
    <property type="match status" value="1"/>
</dbReference>
<evidence type="ECO:0000256" key="10">
    <source>
        <dbReference type="NCBIfam" id="TIGR00232"/>
    </source>
</evidence>
<dbReference type="EC" id="2.2.1.1" evidence="3 10"/>
<dbReference type="Pfam" id="PF00456">
    <property type="entry name" value="Transketolase_N"/>
    <property type="match status" value="1"/>
</dbReference>
<dbReference type="GO" id="GO:0004802">
    <property type="term" value="F:transketolase activity"/>
    <property type="evidence" value="ECO:0007669"/>
    <property type="project" value="UniProtKB-UniRule"/>
</dbReference>
<feature type="binding site" evidence="12">
    <location>
        <position position="268"/>
    </location>
    <ligand>
        <name>substrate</name>
    </ligand>
</feature>
<feature type="binding site" evidence="12">
    <location>
        <position position="391"/>
    </location>
    <ligand>
        <name>substrate</name>
    </ligand>
</feature>
<comment type="cofactor">
    <cofactor evidence="14">
        <name>Mg(2+)</name>
        <dbReference type="ChEBI" id="CHEBI:18420"/>
    </cofactor>
    <text evidence="14">Binds 1 Mg(2+) ion per subunit. Can also utilize other divalent metal cations, such as Ca(2+), Mn(2+) and Co(2+).</text>
</comment>
<comment type="cofactor">
    <cofactor evidence="13">
        <name>thiamine diphosphate</name>
        <dbReference type="ChEBI" id="CHEBI:58937"/>
    </cofactor>
    <text evidence="13">Binds 1 thiamine pyrophosphate per subunit. During the reaction, the substrate forms a covalent intermediate with the cofactor.</text>
</comment>
<dbReference type="AlphaFoldDB" id="A0A6B8RQF8"/>
<dbReference type="PANTHER" id="PTHR43522:SF2">
    <property type="entry name" value="TRANSKETOLASE 1-RELATED"/>
    <property type="match status" value="1"/>
</dbReference>
<dbReference type="Proteomes" id="UP000426246">
    <property type="component" value="Chromosome"/>
</dbReference>
<dbReference type="FunFam" id="3.40.50.970:FF:000003">
    <property type="entry name" value="Transketolase"/>
    <property type="match status" value="1"/>
</dbReference>
<keyword evidence="6 14" id="KW-0479">Metal-binding</keyword>
<feature type="active site" description="Proton donor" evidence="11">
    <location>
        <position position="418"/>
    </location>
</feature>
<feature type="binding site" evidence="13">
    <location>
        <begin position="119"/>
        <end position="121"/>
    </location>
    <ligand>
        <name>thiamine diphosphate</name>
        <dbReference type="ChEBI" id="CHEBI:58937"/>
    </ligand>
</feature>
<evidence type="ECO:0000256" key="9">
    <source>
        <dbReference type="ARBA" id="ARBA00049473"/>
    </source>
</evidence>
<evidence type="ECO:0000256" key="8">
    <source>
        <dbReference type="ARBA" id="ARBA00023052"/>
    </source>
</evidence>
<dbReference type="PROSITE" id="PS00802">
    <property type="entry name" value="TRANSKETOLASE_2"/>
    <property type="match status" value="1"/>
</dbReference>
<evidence type="ECO:0000256" key="2">
    <source>
        <dbReference type="ARBA" id="ARBA00011738"/>
    </source>
</evidence>
<feature type="binding site" evidence="13">
    <location>
        <position position="268"/>
    </location>
    <ligand>
        <name>thiamine diphosphate</name>
        <dbReference type="ChEBI" id="CHEBI:58937"/>
    </ligand>
</feature>
<feature type="binding site" evidence="14">
    <location>
        <position position="190"/>
    </location>
    <ligand>
        <name>Mg(2+)</name>
        <dbReference type="ChEBI" id="CHEBI:18420"/>
    </ligand>
</feature>
<proteinExistence type="inferred from homology"/>
<comment type="cofactor">
    <cofactor evidence="16">
        <name>Mg(2+)</name>
        <dbReference type="ChEBI" id="CHEBI:18420"/>
    </cofactor>
    <cofactor evidence="16">
        <name>Ca(2+)</name>
        <dbReference type="ChEBI" id="CHEBI:29108"/>
    </cofactor>
    <cofactor evidence="16">
        <name>Mn(2+)</name>
        <dbReference type="ChEBI" id="CHEBI:29035"/>
    </cofactor>
    <cofactor evidence="16">
        <name>Co(2+)</name>
        <dbReference type="ChEBI" id="CHEBI:48828"/>
    </cofactor>
    <text evidence="16">Binds 1 Mg(2+) ion per subunit. Can also utilize other divalent metal cations, such as Ca(2+), Mn(2+) and Co(2+).</text>
</comment>
<feature type="binding site" evidence="12">
    <location>
        <position position="480"/>
    </location>
    <ligand>
        <name>substrate</name>
    </ligand>
</feature>
<sequence length="673" mass="73172">MTVINKSIEQLAIDTIRTLSIDAIDKAKSGHPGMPMGSAPMAYELWSQFMNHSPANPKWINRDRFVLSAGHGSMLLYSMLHLSGYDLPLEELKKFRQWGSLTPGHPEYHWTAGVDATTGPLGQGIGMAVGMAIAEAHLGATYNQANYSVIDHFTYAICGDGDLMEGISSEAASLAGHLKLGKLVLLYDSNNISLDGDLDMSFSENIQTRFEGYQWHVQKVLDGNNLQEIHAAIAAAQADPRPSLIEVKTTIGYGSPNKGGKGGEHGSHGSPLGPDETILTKAFYGWSAEYPAFYIPEEVKAHFAELKAKGIAKEQAWQEQLAQYIKAYPELGKQFEQAVAGELPEGWDADLPVYSPDDKPLASRIASEKALNGIAKNFPFLMGGSADLETSTKTNIAVSTRLTPENYGGRNVFFGVREFAMAAAGNGLMLHGGLRPFVSTFFVFSDYMKPAIRLASIMSLPLIYVFTHDSIGVGEDGPTHEPIEQLAALRIIPHMTVIRPADGNETSQAWRYAVEQKEGPVALIFTRQNLTNLEGTAELAKENLARGAYVLVDAPDGKPQVQLLASGSEVGLAVDAQKKLAEEGINARVISMPSWELFEKQPKSYRDSVILPEVKARLGIEMAVSFGWDRYVGEQGDVLAIDRFGASAPAPTVIREYGFTVENVVAKVKALLQ</sequence>
<dbReference type="InterPro" id="IPR005475">
    <property type="entry name" value="Transketolase-like_Pyr-bd"/>
</dbReference>
<reference evidence="19" key="1">
    <citation type="submission" date="2018-11" db="EMBL/GenBank/DDBJ databases">
        <title>Complete genome sequence of Paenibacillus sp. ML311-T8.</title>
        <authorList>
            <person name="Nam Y.-D."/>
            <person name="Kang J."/>
            <person name="Chung W.-H."/>
            <person name="Park Y.S."/>
        </authorList>
    </citation>
    <scope>NUCLEOTIDE SEQUENCE [LARGE SCALE GENOMIC DNA]</scope>
    <source>
        <strain evidence="19">ML311-T8</strain>
    </source>
</reference>
<dbReference type="InterPro" id="IPR029061">
    <property type="entry name" value="THDP-binding"/>
</dbReference>
<keyword evidence="16" id="KW-0106">Calcium</keyword>
<feature type="binding site" evidence="12">
    <location>
        <position position="364"/>
    </location>
    <ligand>
        <name>substrate</name>
    </ligand>
</feature>
<dbReference type="InterPro" id="IPR005474">
    <property type="entry name" value="Transketolase_N"/>
</dbReference>
<dbReference type="CDD" id="cd02012">
    <property type="entry name" value="TPP_TK"/>
    <property type="match status" value="1"/>
</dbReference>
<dbReference type="GO" id="GO:0046872">
    <property type="term" value="F:metal ion binding"/>
    <property type="evidence" value="ECO:0007669"/>
    <property type="project" value="UniProtKB-KW"/>
</dbReference>
<accession>A0A6B8RQF8</accession>
<feature type="binding site" evidence="14">
    <location>
        <position position="192"/>
    </location>
    <ligand>
        <name>Mg(2+)</name>
        <dbReference type="ChEBI" id="CHEBI:18420"/>
    </ligand>
</feature>
<comment type="similarity">
    <text evidence="1 16">Belongs to the transketolase family.</text>
</comment>
<dbReference type="FunFam" id="3.40.50.970:FF:000004">
    <property type="entry name" value="Transketolase"/>
    <property type="match status" value="1"/>
</dbReference>
<feature type="binding site" evidence="12">
    <location>
        <position position="476"/>
    </location>
    <ligand>
        <name>substrate</name>
    </ligand>
</feature>
<protein>
    <recommendedName>
        <fullName evidence="4 10">Transketolase</fullName>
        <ecNumber evidence="3 10">2.2.1.1</ecNumber>
    </recommendedName>
</protein>
<dbReference type="FunFam" id="3.40.50.920:FF:000003">
    <property type="entry name" value="Transketolase"/>
    <property type="match status" value="1"/>
</dbReference>
<dbReference type="PROSITE" id="PS00801">
    <property type="entry name" value="TRANSKETOLASE_1"/>
    <property type="match status" value="1"/>
</dbReference>
<dbReference type="OrthoDB" id="8732661at2"/>
<evidence type="ECO:0000256" key="14">
    <source>
        <dbReference type="PIRSR" id="PIRSR605478-4"/>
    </source>
</evidence>
<feature type="site" description="Important for catalytic activity" evidence="15">
    <location>
        <position position="31"/>
    </location>
</feature>
<evidence type="ECO:0000256" key="11">
    <source>
        <dbReference type="PIRSR" id="PIRSR605478-1"/>
    </source>
</evidence>
<comment type="function">
    <text evidence="16">Catalyzes the transfer of a two-carbon ketol group from a ketose donor to an aldose acceptor, via a covalent intermediate with the cofactor thiamine pyrophosphate.</text>
</comment>
<evidence type="ECO:0000256" key="7">
    <source>
        <dbReference type="ARBA" id="ARBA00022842"/>
    </source>
</evidence>
<organism evidence="18 19">
    <name type="scientific">Paenibacillus psychroresistens</name>
    <dbReference type="NCBI Taxonomy" id="1778678"/>
    <lineage>
        <taxon>Bacteria</taxon>
        <taxon>Bacillati</taxon>
        <taxon>Bacillota</taxon>
        <taxon>Bacilli</taxon>
        <taxon>Bacillales</taxon>
        <taxon>Paenibacillaceae</taxon>
        <taxon>Paenibacillus</taxon>
    </lineage>
</organism>
<feature type="binding site" evidence="13">
    <location>
        <position position="190"/>
    </location>
    <ligand>
        <name>thiamine diphosphate</name>
        <dbReference type="ChEBI" id="CHEBI:58937"/>
    </ligand>
</feature>
<dbReference type="InterPro" id="IPR033247">
    <property type="entry name" value="Transketolase_fam"/>
</dbReference>
<dbReference type="NCBIfam" id="TIGR00232">
    <property type="entry name" value="tktlase_bact"/>
    <property type="match status" value="1"/>
</dbReference>
<feature type="binding site" evidence="13">
    <location>
        <position position="444"/>
    </location>
    <ligand>
        <name>thiamine diphosphate</name>
        <dbReference type="ChEBI" id="CHEBI:58937"/>
    </ligand>
</feature>
<evidence type="ECO:0000313" key="18">
    <source>
        <dbReference type="EMBL" id="QGQ98229.1"/>
    </source>
</evidence>
<evidence type="ECO:0000256" key="15">
    <source>
        <dbReference type="PIRSR" id="PIRSR605478-5"/>
    </source>
</evidence>
<evidence type="ECO:0000256" key="1">
    <source>
        <dbReference type="ARBA" id="ARBA00007131"/>
    </source>
</evidence>
<keyword evidence="5 16" id="KW-0808">Transferase</keyword>
<feature type="binding site" evidence="12">
    <location>
        <position position="31"/>
    </location>
    <ligand>
        <name>substrate</name>
    </ligand>
</feature>
<dbReference type="GO" id="GO:0006098">
    <property type="term" value="P:pentose-phosphate shunt"/>
    <property type="evidence" value="ECO:0007669"/>
    <property type="project" value="TreeGrafter"/>
</dbReference>
<evidence type="ECO:0000259" key="17">
    <source>
        <dbReference type="SMART" id="SM00861"/>
    </source>
</evidence>
<dbReference type="SMART" id="SM00861">
    <property type="entry name" value="Transket_pyr"/>
    <property type="match status" value="1"/>
</dbReference>
<comment type="catalytic activity">
    <reaction evidence="9 16">
        <text>D-sedoheptulose 7-phosphate + D-glyceraldehyde 3-phosphate = aldehydo-D-ribose 5-phosphate + D-xylulose 5-phosphate</text>
        <dbReference type="Rhea" id="RHEA:10508"/>
        <dbReference type="ChEBI" id="CHEBI:57483"/>
        <dbReference type="ChEBI" id="CHEBI:57737"/>
        <dbReference type="ChEBI" id="CHEBI:58273"/>
        <dbReference type="ChEBI" id="CHEBI:59776"/>
        <dbReference type="EC" id="2.2.1.1"/>
    </reaction>
</comment>
<dbReference type="SUPFAM" id="SSF52518">
    <property type="entry name" value="Thiamin diphosphate-binding fold (THDP-binding)"/>
    <property type="match status" value="2"/>
</dbReference>
<feature type="domain" description="Transketolase-like pyrimidine-binding" evidence="17">
    <location>
        <begin position="361"/>
        <end position="533"/>
    </location>
</feature>
<dbReference type="Pfam" id="PF02779">
    <property type="entry name" value="Transket_pyr"/>
    <property type="match status" value="1"/>
</dbReference>
<feature type="binding site" evidence="14">
    <location>
        <position position="160"/>
    </location>
    <ligand>
        <name>Mg(2+)</name>
        <dbReference type="ChEBI" id="CHEBI:18420"/>
    </ligand>
</feature>
<evidence type="ECO:0000256" key="3">
    <source>
        <dbReference type="ARBA" id="ARBA00013152"/>
    </source>
</evidence>
<dbReference type="InterPro" id="IPR049557">
    <property type="entry name" value="Transketolase_CS"/>
</dbReference>
<dbReference type="PANTHER" id="PTHR43522">
    <property type="entry name" value="TRANSKETOLASE"/>
    <property type="match status" value="1"/>
</dbReference>
<dbReference type="InterPro" id="IPR005478">
    <property type="entry name" value="Transketolase_bac-like"/>
</dbReference>
<evidence type="ECO:0000256" key="13">
    <source>
        <dbReference type="PIRSR" id="PIRSR605478-3"/>
    </source>
</evidence>
<feature type="binding site" evidence="12">
    <location>
        <position position="468"/>
    </location>
    <ligand>
        <name>substrate</name>
    </ligand>
</feature>
<feature type="site" description="Important for catalytic activity" evidence="15">
    <location>
        <position position="268"/>
    </location>
</feature>
<dbReference type="InterPro" id="IPR009014">
    <property type="entry name" value="Transketo_C/PFOR_II"/>
</dbReference>
<evidence type="ECO:0000256" key="4">
    <source>
        <dbReference type="ARBA" id="ARBA00016662"/>
    </source>
</evidence>
<gene>
    <name evidence="18" type="primary">tkt</name>
    <name evidence="18" type="ORF">EHS13_26760</name>
</gene>
<dbReference type="InterPro" id="IPR055152">
    <property type="entry name" value="Transketolase-like_C_2"/>
</dbReference>
<dbReference type="RefSeq" id="WP_155703332.1">
    <property type="nucleotide sequence ID" value="NZ_CP034235.1"/>
</dbReference>
<keyword evidence="8 13" id="KW-0786">Thiamine pyrophosphate</keyword>
<dbReference type="GO" id="GO:0005829">
    <property type="term" value="C:cytosol"/>
    <property type="evidence" value="ECO:0007669"/>
    <property type="project" value="TreeGrafter"/>
</dbReference>
<evidence type="ECO:0000256" key="16">
    <source>
        <dbReference type="RuleBase" id="RU004996"/>
    </source>
</evidence>
<feature type="binding site" evidence="13">
    <location>
        <position position="161"/>
    </location>
    <ligand>
        <name>thiamine diphosphate</name>
        <dbReference type="ChEBI" id="CHEBI:58937"/>
    </ligand>
</feature>
<evidence type="ECO:0000256" key="5">
    <source>
        <dbReference type="ARBA" id="ARBA00022679"/>
    </source>
</evidence>
<dbReference type="InterPro" id="IPR020826">
    <property type="entry name" value="Transketolase_BS"/>
</dbReference>
<dbReference type="SUPFAM" id="SSF52922">
    <property type="entry name" value="TK C-terminal domain-like"/>
    <property type="match status" value="1"/>
</dbReference>